<gene>
    <name evidence="1" type="ORF">HNR12_000434</name>
</gene>
<accession>A0A853BHV8</accession>
<dbReference type="GO" id="GO:0016491">
    <property type="term" value="F:oxidoreductase activity"/>
    <property type="evidence" value="ECO:0007669"/>
    <property type="project" value="InterPro"/>
</dbReference>
<reference evidence="1 2" key="1">
    <citation type="submission" date="2020-07" db="EMBL/GenBank/DDBJ databases">
        <title>Sequencing the genomes of 1000 actinobacteria strains.</title>
        <authorList>
            <person name="Klenk H.-P."/>
        </authorList>
    </citation>
    <scope>NUCLEOTIDE SEQUENCE [LARGE SCALE GENOMIC DNA]</scope>
    <source>
        <strain evidence="1 2">DSM 45927</strain>
    </source>
</reference>
<dbReference type="NCBIfam" id="TIGR00026">
    <property type="entry name" value="hi_GC_TIGR00026"/>
    <property type="match status" value="1"/>
</dbReference>
<name>A0A853BHV8_9ACTN</name>
<evidence type="ECO:0000313" key="1">
    <source>
        <dbReference type="EMBL" id="NYI94157.1"/>
    </source>
</evidence>
<dbReference type="InterPro" id="IPR012349">
    <property type="entry name" value="Split_barrel_FMN-bd"/>
</dbReference>
<sequence>MPMPRWWVHLNRRVFNPRAIASGKWPVLVHVGRVSGATYRTPLDACPVEGGYLFVPVYGARSDWVRNVLAAGGARLRVDGREVALTAPRIVGEDEAFAALAPTPTARPGSCASGSSCAWTRPPAGPPPHSLGPCTPSWPNAASWCWTAAWPPGWRTWAATSAADCGRRGC</sequence>
<keyword evidence="2" id="KW-1185">Reference proteome</keyword>
<dbReference type="EMBL" id="JACCFO010000001">
    <property type="protein sequence ID" value="NYI94157.1"/>
    <property type="molecule type" value="Genomic_DNA"/>
</dbReference>
<evidence type="ECO:0000313" key="2">
    <source>
        <dbReference type="Proteomes" id="UP000575985"/>
    </source>
</evidence>
<dbReference type="AlphaFoldDB" id="A0A853BHV8"/>
<dbReference type="Gene3D" id="2.30.110.10">
    <property type="entry name" value="Electron Transport, Fmn-binding Protein, Chain A"/>
    <property type="match status" value="1"/>
</dbReference>
<dbReference type="Pfam" id="PF04075">
    <property type="entry name" value="F420H2_quin_red"/>
    <property type="match status" value="1"/>
</dbReference>
<proteinExistence type="predicted"/>
<dbReference type="Proteomes" id="UP000575985">
    <property type="component" value="Unassembled WGS sequence"/>
</dbReference>
<protein>
    <submittedName>
        <fullName evidence="1">Deazaflavin-dependent oxidoreductase (Nitroreductase family)</fullName>
    </submittedName>
</protein>
<dbReference type="InterPro" id="IPR004378">
    <property type="entry name" value="F420H2_quin_Rdtase"/>
</dbReference>
<comment type="caution">
    <text evidence="1">The sequence shown here is derived from an EMBL/GenBank/DDBJ whole genome shotgun (WGS) entry which is preliminary data.</text>
</comment>
<organism evidence="1 2">
    <name type="scientific">Streptomonospora nanhaiensis</name>
    <dbReference type="NCBI Taxonomy" id="1323731"/>
    <lineage>
        <taxon>Bacteria</taxon>
        <taxon>Bacillati</taxon>
        <taxon>Actinomycetota</taxon>
        <taxon>Actinomycetes</taxon>
        <taxon>Streptosporangiales</taxon>
        <taxon>Nocardiopsidaceae</taxon>
        <taxon>Streptomonospora</taxon>
    </lineage>
</organism>